<dbReference type="OrthoDB" id="548115at2759"/>
<reference evidence="2 3" key="1">
    <citation type="journal article" date="2020" name="IScience">
        <title>Genome Sequencing of the Endangered Kingdonia uniflora (Circaeasteraceae, Ranunculales) Reveals Potential Mechanisms of Evolutionary Specialization.</title>
        <authorList>
            <person name="Sun Y."/>
            <person name="Deng T."/>
            <person name="Zhang A."/>
            <person name="Moore M.J."/>
            <person name="Landis J.B."/>
            <person name="Lin N."/>
            <person name="Zhang H."/>
            <person name="Zhang X."/>
            <person name="Huang J."/>
            <person name="Zhang X."/>
            <person name="Sun H."/>
            <person name="Wang H."/>
        </authorList>
    </citation>
    <scope>NUCLEOTIDE SEQUENCE [LARGE SCALE GENOMIC DNA]</scope>
    <source>
        <strain evidence="2">TB1705</strain>
        <tissue evidence="2">Leaf</tissue>
    </source>
</reference>
<accession>A0A7J7MW99</accession>
<dbReference type="InterPro" id="IPR006502">
    <property type="entry name" value="PDDEXK-like"/>
</dbReference>
<dbReference type="EMBL" id="JACGCM010001204">
    <property type="protein sequence ID" value="KAF6159185.1"/>
    <property type="molecule type" value="Genomic_DNA"/>
</dbReference>
<evidence type="ECO:0008006" key="4">
    <source>
        <dbReference type="Google" id="ProtNLM"/>
    </source>
</evidence>
<comment type="caution">
    <text evidence="2">The sequence shown here is derived from an EMBL/GenBank/DDBJ whole genome shotgun (WGS) entry which is preliminary data.</text>
</comment>
<protein>
    <recommendedName>
        <fullName evidence="4">DUF506 family protein</fullName>
    </recommendedName>
</protein>
<name>A0A7J7MW99_9MAGN</name>
<evidence type="ECO:0000256" key="1">
    <source>
        <dbReference type="SAM" id="MobiDB-lite"/>
    </source>
</evidence>
<evidence type="ECO:0000313" key="2">
    <source>
        <dbReference type="EMBL" id="KAF6159185.1"/>
    </source>
</evidence>
<dbReference type="PANTHER" id="PTHR31579:SF42">
    <property type="entry name" value="DUF506 FAMILY PROTEIN (DUF506)"/>
    <property type="match status" value="1"/>
</dbReference>
<keyword evidence="3" id="KW-1185">Reference proteome</keyword>
<dbReference type="AlphaFoldDB" id="A0A7J7MW99"/>
<sequence>MAKIPFRYARVTAAFDEMARARLCESSGSEYSADSLTDLSDLVNSFIERDDERSDGDEDKRECERESERKRSGSGLAGFTFCSGPETKEMLHDLLQCDGYDQVKESIRVEVELAVRVLGTGESDGFKRRVMNHLRERGLDAGLCKSKWKKIGPFPVGDYEYIDVLVDETRYVVEVSLVSEFSIARPSSNYQALLDIFPEVCVFKVEELKQVVKLMCPAAKESMRNSDMLVPPWRKKDYMMSKWCSSYKRTTRGVLDTKVSDSGVGVAGKREIGFDLSFIPVGFNYCGGELERKVGLRVGNMAHALNGMNCN</sequence>
<dbReference type="Proteomes" id="UP000541444">
    <property type="component" value="Unassembled WGS sequence"/>
</dbReference>
<dbReference type="NCBIfam" id="TIGR01615">
    <property type="entry name" value="A_thal_3542"/>
    <property type="match status" value="1"/>
</dbReference>
<organism evidence="2 3">
    <name type="scientific">Kingdonia uniflora</name>
    <dbReference type="NCBI Taxonomy" id="39325"/>
    <lineage>
        <taxon>Eukaryota</taxon>
        <taxon>Viridiplantae</taxon>
        <taxon>Streptophyta</taxon>
        <taxon>Embryophyta</taxon>
        <taxon>Tracheophyta</taxon>
        <taxon>Spermatophyta</taxon>
        <taxon>Magnoliopsida</taxon>
        <taxon>Ranunculales</taxon>
        <taxon>Circaeasteraceae</taxon>
        <taxon>Kingdonia</taxon>
    </lineage>
</organism>
<gene>
    <name evidence="2" type="ORF">GIB67_032802</name>
</gene>
<proteinExistence type="predicted"/>
<dbReference type="Pfam" id="PF04720">
    <property type="entry name" value="PDDEXK_6"/>
    <property type="match status" value="1"/>
</dbReference>
<dbReference type="PANTHER" id="PTHR31579">
    <property type="entry name" value="OS03G0796600 PROTEIN"/>
    <property type="match status" value="1"/>
</dbReference>
<evidence type="ECO:0000313" key="3">
    <source>
        <dbReference type="Proteomes" id="UP000541444"/>
    </source>
</evidence>
<feature type="region of interest" description="Disordered" evidence="1">
    <location>
        <begin position="47"/>
        <end position="69"/>
    </location>
</feature>